<dbReference type="Pfam" id="PF03625">
    <property type="entry name" value="DUF302"/>
    <property type="match status" value="1"/>
</dbReference>
<dbReference type="InterPro" id="IPR035923">
    <property type="entry name" value="TT1751-like_sf"/>
</dbReference>
<sequence>MSAQTTSTHITVEHVTLRSQKSFEAVRSALEAAVPPLDHAYAALLRDGKVDAARDLLEGQAPLSIFGARDHGGLLLTAGLTRKAVQYDIGNPLTAARMTRHVLSAALYAPIRVLLREDEAGGVAFEYDRPATTFGQFGQPEVDDVARDLDDRLRTVLTDAAG</sequence>
<gene>
    <name evidence="2" type="ORF">SAMN04488125_11029</name>
</gene>
<dbReference type="CDD" id="cd14797">
    <property type="entry name" value="DUF302"/>
    <property type="match status" value="1"/>
</dbReference>
<feature type="domain" description="DUF302" evidence="1">
    <location>
        <begin position="71"/>
        <end position="130"/>
    </location>
</feature>
<evidence type="ECO:0000313" key="3">
    <source>
        <dbReference type="Proteomes" id="UP000198804"/>
    </source>
</evidence>
<keyword evidence="3" id="KW-1185">Reference proteome</keyword>
<dbReference type="AlphaFoldDB" id="A0A1I4FGD8"/>
<dbReference type="EMBL" id="FOSV01000010">
    <property type="protein sequence ID" value="SFL17045.1"/>
    <property type="molecule type" value="Genomic_DNA"/>
</dbReference>
<accession>A0A1I4FGD8</accession>
<dbReference type="OrthoDB" id="121208at2"/>
<dbReference type="InterPro" id="IPR005180">
    <property type="entry name" value="DUF302"/>
</dbReference>
<evidence type="ECO:0000313" key="2">
    <source>
        <dbReference type="EMBL" id="SFL17045.1"/>
    </source>
</evidence>
<reference evidence="3" key="1">
    <citation type="submission" date="2016-10" db="EMBL/GenBank/DDBJ databases">
        <authorList>
            <person name="Varghese N."/>
            <person name="Submissions S."/>
        </authorList>
    </citation>
    <scope>NUCLEOTIDE SEQUENCE [LARGE SCALE GENOMIC DNA]</scope>
    <source>
        <strain evidence="3">CGMCC 1.6474</strain>
    </source>
</reference>
<dbReference type="Gene3D" id="3.30.310.70">
    <property type="entry name" value="TT1751-like domain"/>
    <property type="match status" value="1"/>
</dbReference>
<dbReference type="RefSeq" id="WP_091946680.1">
    <property type="nucleotide sequence ID" value="NZ_FOSV01000010.1"/>
</dbReference>
<protein>
    <recommendedName>
        <fullName evidence="1">DUF302 domain-containing protein</fullName>
    </recommendedName>
</protein>
<dbReference type="Proteomes" id="UP000198804">
    <property type="component" value="Unassembled WGS sequence"/>
</dbReference>
<dbReference type="SUPFAM" id="SSF103247">
    <property type="entry name" value="TT1751-like"/>
    <property type="match status" value="1"/>
</dbReference>
<organism evidence="2 3">
    <name type="scientific">Methylorubrum salsuginis</name>
    <dbReference type="NCBI Taxonomy" id="414703"/>
    <lineage>
        <taxon>Bacteria</taxon>
        <taxon>Pseudomonadati</taxon>
        <taxon>Pseudomonadota</taxon>
        <taxon>Alphaproteobacteria</taxon>
        <taxon>Hyphomicrobiales</taxon>
        <taxon>Methylobacteriaceae</taxon>
        <taxon>Methylorubrum</taxon>
    </lineage>
</organism>
<proteinExistence type="predicted"/>
<evidence type="ECO:0000259" key="1">
    <source>
        <dbReference type="Pfam" id="PF03625"/>
    </source>
</evidence>
<name>A0A1I4FGD8_9HYPH</name>